<accession>X0U824</accession>
<proteinExistence type="predicted"/>
<organism evidence="1">
    <name type="scientific">marine sediment metagenome</name>
    <dbReference type="NCBI Taxonomy" id="412755"/>
    <lineage>
        <taxon>unclassified sequences</taxon>
        <taxon>metagenomes</taxon>
        <taxon>ecological metagenomes</taxon>
    </lineage>
</organism>
<dbReference type="EMBL" id="BARS01003607">
    <property type="protein sequence ID" value="GAF84660.1"/>
    <property type="molecule type" value="Genomic_DNA"/>
</dbReference>
<feature type="non-terminal residue" evidence="1">
    <location>
        <position position="1"/>
    </location>
</feature>
<reference evidence="1" key="1">
    <citation type="journal article" date="2014" name="Front. Microbiol.">
        <title>High frequency of phylogenetically diverse reductive dehalogenase-homologous genes in deep subseafloor sedimentary metagenomes.</title>
        <authorList>
            <person name="Kawai M."/>
            <person name="Futagami T."/>
            <person name="Toyoda A."/>
            <person name="Takaki Y."/>
            <person name="Nishi S."/>
            <person name="Hori S."/>
            <person name="Arai W."/>
            <person name="Tsubouchi T."/>
            <person name="Morono Y."/>
            <person name="Uchiyama I."/>
            <person name="Ito T."/>
            <person name="Fujiyama A."/>
            <person name="Inagaki F."/>
            <person name="Takami H."/>
        </authorList>
    </citation>
    <scope>NUCLEOTIDE SEQUENCE</scope>
    <source>
        <strain evidence="1">Expedition CK06-06</strain>
    </source>
</reference>
<protein>
    <recommendedName>
        <fullName evidence="2">DUF1178 domain-containing protein</fullName>
    </recommendedName>
</protein>
<name>X0U824_9ZZZZ</name>
<sequence>QDSQGMVTCPSCRSTNVTRVLSPVAIKSRQGEEKPTEVEPDYQKLAKGIMEYIRNNFDDVGVDFSKEALKMHYGVEKKRNIRGSATGEEEETLKDEGIKFFKIPSIKPKDGDD</sequence>
<gene>
    <name evidence="1" type="ORF">S01H1_06993</name>
</gene>
<dbReference type="AlphaFoldDB" id="X0U824"/>
<dbReference type="InterPro" id="IPR009562">
    <property type="entry name" value="DUF1178"/>
</dbReference>
<comment type="caution">
    <text evidence="1">The sequence shown here is derived from an EMBL/GenBank/DDBJ whole genome shotgun (WGS) entry which is preliminary data.</text>
</comment>
<dbReference type="Pfam" id="PF06676">
    <property type="entry name" value="DUF1178"/>
    <property type="match status" value="1"/>
</dbReference>
<evidence type="ECO:0008006" key="2">
    <source>
        <dbReference type="Google" id="ProtNLM"/>
    </source>
</evidence>
<evidence type="ECO:0000313" key="1">
    <source>
        <dbReference type="EMBL" id="GAF84660.1"/>
    </source>
</evidence>